<name>A0AAD7X2B6_9TELE</name>
<dbReference type="PANTHER" id="PTHR11533:SF259">
    <property type="entry name" value="AMINOPEPTIDASE"/>
    <property type="match status" value="1"/>
</dbReference>
<dbReference type="Gene3D" id="2.60.40.1910">
    <property type="match status" value="1"/>
</dbReference>
<evidence type="ECO:0000256" key="16">
    <source>
        <dbReference type="ARBA" id="ARBA00023136"/>
    </source>
</evidence>
<keyword evidence="14 22" id="KW-1133">Transmembrane helix</keyword>
<dbReference type="GO" id="GO:0005886">
    <property type="term" value="C:plasma membrane"/>
    <property type="evidence" value="ECO:0007669"/>
    <property type="project" value="TreeGrafter"/>
</dbReference>
<evidence type="ECO:0000256" key="19">
    <source>
        <dbReference type="PIRSR" id="PIRSR634016-1"/>
    </source>
</evidence>
<dbReference type="Gene3D" id="2.60.40.1730">
    <property type="entry name" value="tricorn interacting facor f3 domain"/>
    <property type="match status" value="1"/>
</dbReference>
<evidence type="ECO:0000256" key="10">
    <source>
        <dbReference type="ARBA" id="ARBA00022782"/>
    </source>
</evidence>
<evidence type="ECO:0000256" key="1">
    <source>
        <dbReference type="ARBA" id="ARBA00000098"/>
    </source>
</evidence>
<gene>
    <name evidence="26" type="ORF">AAFF_G00224260</name>
</gene>
<keyword evidence="7 22" id="KW-0645">Protease</keyword>
<comment type="similarity">
    <text evidence="3 22">Belongs to the peptidase M1 family.</text>
</comment>
<evidence type="ECO:0000256" key="15">
    <source>
        <dbReference type="ARBA" id="ARBA00023049"/>
    </source>
</evidence>
<evidence type="ECO:0000256" key="7">
    <source>
        <dbReference type="ARBA" id="ARBA00022670"/>
    </source>
</evidence>
<evidence type="ECO:0000256" key="20">
    <source>
        <dbReference type="PIRSR" id="PIRSR634016-3"/>
    </source>
</evidence>
<keyword evidence="8 22" id="KW-0812">Transmembrane</keyword>
<dbReference type="Gene3D" id="1.25.50.20">
    <property type="match status" value="1"/>
</dbReference>
<dbReference type="InterPro" id="IPR024571">
    <property type="entry name" value="ERAP1-like_C_dom"/>
</dbReference>
<dbReference type="GO" id="GO:0005737">
    <property type="term" value="C:cytoplasm"/>
    <property type="evidence" value="ECO:0007669"/>
    <property type="project" value="TreeGrafter"/>
</dbReference>
<evidence type="ECO:0000256" key="2">
    <source>
        <dbReference type="ARBA" id="ARBA00004606"/>
    </source>
</evidence>
<evidence type="ECO:0000256" key="22">
    <source>
        <dbReference type="RuleBase" id="RU364040"/>
    </source>
</evidence>
<dbReference type="PRINTS" id="PR00756">
    <property type="entry name" value="ALADIPTASE"/>
</dbReference>
<dbReference type="InterPro" id="IPR042097">
    <property type="entry name" value="Aminopeptidase_N-like_N_sf"/>
</dbReference>
<dbReference type="InterPro" id="IPR014782">
    <property type="entry name" value="Peptidase_M1_dom"/>
</dbReference>
<evidence type="ECO:0000259" key="24">
    <source>
        <dbReference type="Pfam" id="PF11838"/>
    </source>
</evidence>
<evidence type="ECO:0000256" key="4">
    <source>
        <dbReference type="ARBA" id="ARBA00022438"/>
    </source>
</evidence>
<dbReference type="SUPFAM" id="SSF55486">
    <property type="entry name" value="Metalloproteases ('zincins'), catalytic domain"/>
    <property type="match status" value="1"/>
</dbReference>
<feature type="domain" description="Aminopeptidase N-like N-terminal" evidence="25">
    <location>
        <begin position="70"/>
        <end position="268"/>
    </location>
</feature>
<evidence type="ECO:0000256" key="3">
    <source>
        <dbReference type="ARBA" id="ARBA00010136"/>
    </source>
</evidence>
<evidence type="ECO:0000256" key="21">
    <source>
        <dbReference type="PIRSR" id="PIRSR634016-4"/>
    </source>
</evidence>
<dbReference type="GO" id="GO:0042277">
    <property type="term" value="F:peptide binding"/>
    <property type="evidence" value="ECO:0007669"/>
    <property type="project" value="TreeGrafter"/>
</dbReference>
<keyword evidence="10" id="KW-0221">Differentiation</keyword>
<evidence type="ECO:0000256" key="14">
    <source>
        <dbReference type="ARBA" id="ARBA00022989"/>
    </source>
</evidence>
<keyword evidence="5" id="KW-0765">Sulfation</keyword>
<dbReference type="Proteomes" id="UP001221898">
    <property type="component" value="Unassembled WGS sequence"/>
</dbReference>
<dbReference type="Pfam" id="PF17900">
    <property type="entry name" value="Peptidase_M1_N"/>
    <property type="match status" value="1"/>
</dbReference>
<dbReference type="GO" id="GO:0006508">
    <property type="term" value="P:proteolysis"/>
    <property type="evidence" value="ECO:0007669"/>
    <property type="project" value="UniProtKB-KW"/>
</dbReference>
<dbReference type="SUPFAM" id="SSF63737">
    <property type="entry name" value="Leukotriene A4 hydrolase N-terminal domain"/>
    <property type="match status" value="1"/>
</dbReference>
<dbReference type="GO" id="GO:0070006">
    <property type="term" value="F:metalloaminopeptidase activity"/>
    <property type="evidence" value="ECO:0007669"/>
    <property type="project" value="TreeGrafter"/>
</dbReference>
<evidence type="ECO:0000313" key="27">
    <source>
        <dbReference type="Proteomes" id="UP001221898"/>
    </source>
</evidence>
<dbReference type="GO" id="GO:0043171">
    <property type="term" value="P:peptide catabolic process"/>
    <property type="evidence" value="ECO:0007669"/>
    <property type="project" value="TreeGrafter"/>
</dbReference>
<feature type="domain" description="Peptidase M1 membrane alanine aminopeptidase" evidence="23">
    <location>
        <begin position="304"/>
        <end position="527"/>
    </location>
</feature>
<dbReference type="EMBL" id="JAINUG010000003">
    <property type="protein sequence ID" value="KAJ8417583.1"/>
    <property type="molecule type" value="Genomic_DNA"/>
</dbReference>
<dbReference type="GO" id="GO:0008270">
    <property type="term" value="F:zinc ion binding"/>
    <property type="evidence" value="ECO:0007669"/>
    <property type="project" value="UniProtKB-UniRule"/>
</dbReference>
<dbReference type="GO" id="GO:0030154">
    <property type="term" value="P:cell differentiation"/>
    <property type="evidence" value="ECO:0007669"/>
    <property type="project" value="UniProtKB-KW"/>
</dbReference>
<keyword evidence="17" id="KW-0325">Glycoprotein</keyword>
<evidence type="ECO:0000256" key="9">
    <source>
        <dbReference type="ARBA" id="ARBA00022723"/>
    </source>
</evidence>
<evidence type="ECO:0000256" key="11">
    <source>
        <dbReference type="ARBA" id="ARBA00022801"/>
    </source>
</evidence>
<keyword evidence="12 20" id="KW-0862">Zinc</keyword>
<feature type="binding site" evidence="20">
    <location>
        <position position="399"/>
    </location>
    <ligand>
        <name>Zn(2+)</name>
        <dbReference type="ChEBI" id="CHEBI:29105"/>
        <note>catalytic</note>
    </ligand>
</feature>
<dbReference type="FunFam" id="2.60.40.1730:FF:000012">
    <property type="entry name" value="Aminopeptidase N"/>
    <property type="match status" value="1"/>
</dbReference>
<comment type="cofactor">
    <cofactor evidence="20 22">
        <name>Zn(2+)</name>
        <dbReference type="ChEBI" id="CHEBI:29105"/>
    </cofactor>
    <text evidence="20 22">Binds 1 zinc ion per subunit.</text>
</comment>
<keyword evidence="15 22" id="KW-0482">Metalloprotease</keyword>
<proteinExistence type="inferred from homology"/>
<feature type="site" description="Transition state stabilizer" evidence="21">
    <location>
        <position position="463"/>
    </location>
</feature>
<dbReference type="InterPro" id="IPR034016">
    <property type="entry name" value="M1_APN-typ"/>
</dbReference>
<evidence type="ECO:0000256" key="6">
    <source>
        <dbReference type="ARBA" id="ARBA00022657"/>
    </source>
</evidence>
<feature type="active site" description="Proton acceptor" evidence="19">
    <location>
        <position position="377"/>
    </location>
</feature>
<keyword evidence="16 22" id="KW-0472">Membrane</keyword>
<dbReference type="PANTHER" id="PTHR11533">
    <property type="entry name" value="PROTEASE M1 ZINC METALLOPROTEASE"/>
    <property type="match status" value="1"/>
</dbReference>
<feature type="binding site" evidence="20">
    <location>
        <position position="380"/>
    </location>
    <ligand>
        <name>Zn(2+)</name>
        <dbReference type="ChEBI" id="CHEBI:29105"/>
        <note>catalytic</note>
    </ligand>
</feature>
<organism evidence="26 27">
    <name type="scientific">Aldrovandia affinis</name>
    <dbReference type="NCBI Taxonomy" id="143900"/>
    <lineage>
        <taxon>Eukaryota</taxon>
        <taxon>Metazoa</taxon>
        <taxon>Chordata</taxon>
        <taxon>Craniata</taxon>
        <taxon>Vertebrata</taxon>
        <taxon>Euteleostomi</taxon>
        <taxon>Actinopterygii</taxon>
        <taxon>Neopterygii</taxon>
        <taxon>Teleostei</taxon>
        <taxon>Notacanthiformes</taxon>
        <taxon>Halosauridae</taxon>
        <taxon>Aldrovandia</taxon>
    </lineage>
</organism>
<evidence type="ECO:0000259" key="25">
    <source>
        <dbReference type="Pfam" id="PF17900"/>
    </source>
</evidence>
<evidence type="ECO:0000259" key="23">
    <source>
        <dbReference type="Pfam" id="PF01433"/>
    </source>
</evidence>
<dbReference type="AlphaFoldDB" id="A0AAD7X2B6"/>
<dbReference type="Pfam" id="PF01433">
    <property type="entry name" value="Peptidase_M1"/>
    <property type="match status" value="1"/>
</dbReference>
<dbReference type="Pfam" id="PF11838">
    <property type="entry name" value="ERAP1_C"/>
    <property type="match status" value="1"/>
</dbReference>
<keyword evidence="11 22" id="KW-0378">Hydrolase</keyword>
<accession>A0AAD7X2B6</accession>
<dbReference type="Gene3D" id="1.10.390.10">
    <property type="entry name" value="Neutral Protease Domain 2"/>
    <property type="match status" value="1"/>
</dbReference>
<comment type="catalytic activity">
    <reaction evidence="1">
        <text>Release of an N-terminal amino acid, Xaa-|-Yaa- from a peptide, amide or arylamide. Xaa is preferably Ala, but may be most amino acids including Pro (slow action). When a terminal hydrophobic residue is followed by a prolyl residue, the two may be released as an intact Xaa-Pro dipeptide.</text>
        <dbReference type="EC" id="3.4.11.2"/>
    </reaction>
</comment>
<dbReference type="EC" id="3.4.11.-" evidence="22"/>
<dbReference type="CDD" id="cd09601">
    <property type="entry name" value="M1_APN-Q_like"/>
    <property type="match status" value="1"/>
</dbReference>
<evidence type="ECO:0000256" key="12">
    <source>
        <dbReference type="ARBA" id="ARBA00022833"/>
    </source>
</evidence>
<reference evidence="26" key="1">
    <citation type="journal article" date="2023" name="Science">
        <title>Genome structures resolve the early diversification of teleost fishes.</title>
        <authorList>
            <person name="Parey E."/>
            <person name="Louis A."/>
            <person name="Montfort J."/>
            <person name="Bouchez O."/>
            <person name="Roques C."/>
            <person name="Iampietro C."/>
            <person name="Lluch J."/>
            <person name="Castinel A."/>
            <person name="Donnadieu C."/>
            <person name="Desvignes T."/>
            <person name="Floi Bucao C."/>
            <person name="Jouanno E."/>
            <person name="Wen M."/>
            <person name="Mejri S."/>
            <person name="Dirks R."/>
            <person name="Jansen H."/>
            <person name="Henkel C."/>
            <person name="Chen W.J."/>
            <person name="Zahm M."/>
            <person name="Cabau C."/>
            <person name="Klopp C."/>
            <person name="Thompson A.W."/>
            <person name="Robinson-Rechavi M."/>
            <person name="Braasch I."/>
            <person name="Lecointre G."/>
            <person name="Bobe J."/>
            <person name="Postlethwait J.H."/>
            <person name="Berthelot C."/>
            <person name="Roest Crollius H."/>
            <person name="Guiguen Y."/>
        </authorList>
    </citation>
    <scope>NUCLEOTIDE SEQUENCE</scope>
    <source>
        <strain evidence="26">NC1722</strain>
    </source>
</reference>
<comment type="subunit">
    <text evidence="18">Homodimer. Interacts with SLC6A19.</text>
</comment>
<keyword evidence="9 20" id="KW-0479">Metal-binding</keyword>
<keyword evidence="27" id="KW-1185">Reference proteome</keyword>
<dbReference type="InterPro" id="IPR001930">
    <property type="entry name" value="Peptidase_M1"/>
</dbReference>
<evidence type="ECO:0000256" key="13">
    <source>
        <dbReference type="ARBA" id="ARBA00022968"/>
    </source>
</evidence>
<feature type="binding site" evidence="20">
    <location>
        <position position="376"/>
    </location>
    <ligand>
        <name>Zn(2+)</name>
        <dbReference type="ChEBI" id="CHEBI:29105"/>
        <note>catalytic</note>
    </ligand>
</feature>
<dbReference type="InterPro" id="IPR045357">
    <property type="entry name" value="Aminopeptidase_N-like_N"/>
</dbReference>
<evidence type="ECO:0000313" key="26">
    <source>
        <dbReference type="EMBL" id="KAJ8417583.1"/>
    </source>
</evidence>
<comment type="subcellular location">
    <subcellularLocation>
        <location evidence="2">Membrane</location>
        <topology evidence="2">Single-pass type II membrane protein</topology>
    </subcellularLocation>
</comment>
<evidence type="ECO:0000256" key="17">
    <source>
        <dbReference type="ARBA" id="ARBA00023180"/>
    </source>
</evidence>
<protein>
    <recommendedName>
        <fullName evidence="22">Aminopeptidase</fullName>
        <ecNumber evidence="22">3.4.11.-</ecNumber>
    </recommendedName>
</protein>
<keyword evidence="4 22" id="KW-0031">Aminopeptidase</keyword>
<dbReference type="FunFam" id="1.25.50.20:FF:000012">
    <property type="entry name" value="Aminopeptidase N"/>
    <property type="match status" value="1"/>
</dbReference>
<keyword evidence="6" id="KW-0037">Angiogenesis</keyword>
<keyword evidence="13" id="KW-0735">Signal-anchor</keyword>
<feature type="domain" description="ERAP1-like C-terminal" evidence="24">
    <location>
        <begin position="600"/>
        <end position="904"/>
    </location>
</feature>
<sequence length="946" mass="108519">MSKSVYVSKAAAVAIVAVAALALVAVIGMVIFQHTRIHQCPSPLPPTAPPTELITPEPMPNLRLPETLIPESYEIYLQVHLHTEVNNSDNQDLRFTGNSTVKLKCLNATNTIYIHSKALNLTVLGVTDENGKGVPVSRVRMWEDKTEFAEIELANTLRVGGIYYLSNEFQGECNGSNGMFFRSYKEKKDKFTTAFVAASQLESTEARKVFPCFDEPAMKAVFNITIIHRRGSIALSNMPQKDNVEMEIDGEEWVVTEFFPTVKMSTYLLAFTVSSFESKETNHGRIKLRTWSRPEVMAAGHMDYAHSITGKLLDIFEEYCGVKYPLSKLDQIGIPEFPIFGMENWGLIIYSEKYLMYEAGISSTSEKYWTAILIAHELAHQWFGNLVTMRWWNDLWLNEGFATYMSYLAMDRMEPDKDMKDLFIVWETQMAMRVEYEGLFSGLTEDYPSTRNEIRTMYNIFTYSKGGAVLRMLAETLTESVFEKGVQSYLKAYQYNSAETQDLWSHLQRAVDNSSVHIPVAEVMDTWMQQAGYPLITINTTSGEVSQEHFFLPEIPSQYNYTWQIPIKVMKSGSEEIKFDLITVKGPVSKSVYQCNENEWILANVNYTGYYRVNYNPENWEKLLQQLETDHQKIPTLSRAQLIDDAFKLAGIKYVNITLALRTTKYLLNDTEFIPWETAMIHLHHLILMFDRSEVYGPMKAYLSKLVGPLYDHFESFTNKSSIPDRHTAQLNQVNAVTVACANILPKCQKMATNLFDLWRKDPTTNPIHPNLRPMVYCSAIGAGGEVEWDFAWKMLKMSSSDVERERLVEALACTKQVWILNRYLEYTLDPDKIKPELFSSTIRSIANNVVGQYLTWNFVISQWSNITQMLSGTYSAEELISGVTLRFSTKYDLQQLKTFDELHSGRGVFVESLKRTQTNINWMEENKQTVLEWFQREVSHGNNKV</sequence>
<dbReference type="GO" id="GO:0001525">
    <property type="term" value="P:angiogenesis"/>
    <property type="evidence" value="ECO:0007669"/>
    <property type="project" value="UniProtKB-KW"/>
</dbReference>
<evidence type="ECO:0000256" key="18">
    <source>
        <dbReference type="ARBA" id="ARBA00047171"/>
    </source>
</evidence>
<dbReference type="InterPro" id="IPR050344">
    <property type="entry name" value="Peptidase_M1_aminopeptidases"/>
</dbReference>
<dbReference type="InterPro" id="IPR027268">
    <property type="entry name" value="Peptidase_M4/M1_CTD_sf"/>
</dbReference>
<evidence type="ECO:0000256" key="8">
    <source>
        <dbReference type="ARBA" id="ARBA00022692"/>
    </source>
</evidence>
<comment type="caution">
    <text evidence="26">The sequence shown here is derived from an EMBL/GenBank/DDBJ whole genome shotgun (WGS) entry which is preliminary data.</text>
</comment>
<dbReference type="GO" id="GO:0016285">
    <property type="term" value="F:alanyl aminopeptidase activity"/>
    <property type="evidence" value="ECO:0007669"/>
    <property type="project" value="UniProtKB-EC"/>
</dbReference>
<evidence type="ECO:0000256" key="5">
    <source>
        <dbReference type="ARBA" id="ARBA00022641"/>
    </source>
</evidence>
<dbReference type="FunFam" id="1.10.390.10:FF:000016">
    <property type="entry name" value="Glutamyl aminopeptidase"/>
    <property type="match status" value="1"/>
</dbReference>
<dbReference type="GO" id="GO:0005615">
    <property type="term" value="C:extracellular space"/>
    <property type="evidence" value="ECO:0007669"/>
    <property type="project" value="TreeGrafter"/>
</dbReference>
<feature type="transmembrane region" description="Helical" evidence="22">
    <location>
        <begin position="12"/>
        <end position="32"/>
    </location>
</feature>